<organism evidence="5 6">
    <name type="scientific">Trichocoleus desertorum GB2-A4</name>
    <dbReference type="NCBI Taxonomy" id="2933944"/>
    <lineage>
        <taxon>Bacteria</taxon>
        <taxon>Bacillati</taxon>
        <taxon>Cyanobacteriota</taxon>
        <taxon>Cyanophyceae</taxon>
        <taxon>Leptolyngbyales</taxon>
        <taxon>Trichocoleusaceae</taxon>
        <taxon>Trichocoleus</taxon>
    </lineage>
</organism>
<dbReference type="InterPro" id="IPR036390">
    <property type="entry name" value="WH_DNA-bd_sf"/>
</dbReference>
<proteinExistence type="predicted"/>
<evidence type="ECO:0000313" key="6">
    <source>
        <dbReference type="Proteomes" id="UP001464891"/>
    </source>
</evidence>
<keyword evidence="1" id="KW-0805">Transcription regulation</keyword>
<dbReference type="EMBL" id="JAMPKM010000001">
    <property type="protein sequence ID" value="MEP0815696.1"/>
    <property type="molecule type" value="Genomic_DNA"/>
</dbReference>
<dbReference type="Pfam" id="PF13545">
    <property type="entry name" value="HTH_Crp_2"/>
    <property type="match status" value="1"/>
</dbReference>
<comment type="caution">
    <text evidence="5">The sequence shown here is derived from an EMBL/GenBank/DDBJ whole genome shotgun (WGS) entry which is preliminary data.</text>
</comment>
<evidence type="ECO:0000256" key="2">
    <source>
        <dbReference type="ARBA" id="ARBA00023125"/>
    </source>
</evidence>
<protein>
    <submittedName>
        <fullName evidence="5">Crp/Fnr family transcriptional regulator</fullName>
    </submittedName>
</protein>
<dbReference type="Proteomes" id="UP001464891">
    <property type="component" value="Unassembled WGS sequence"/>
</dbReference>
<evidence type="ECO:0000259" key="4">
    <source>
        <dbReference type="Pfam" id="PF13545"/>
    </source>
</evidence>
<accession>A0ABV0J1P5</accession>
<feature type="domain" description="HTH crp-type" evidence="4">
    <location>
        <begin position="157"/>
        <end position="222"/>
    </location>
</feature>
<evidence type="ECO:0000256" key="3">
    <source>
        <dbReference type="ARBA" id="ARBA00023163"/>
    </source>
</evidence>
<evidence type="ECO:0000313" key="5">
    <source>
        <dbReference type="EMBL" id="MEP0815696.1"/>
    </source>
</evidence>
<name>A0ABV0J1P5_9CYAN</name>
<dbReference type="InterPro" id="IPR014710">
    <property type="entry name" value="RmlC-like_jellyroll"/>
</dbReference>
<dbReference type="Gene3D" id="2.60.120.10">
    <property type="entry name" value="Jelly Rolls"/>
    <property type="match status" value="1"/>
</dbReference>
<keyword evidence="6" id="KW-1185">Reference proteome</keyword>
<keyword evidence="2" id="KW-0238">DNA-binding</keyword>
<keyword evidence="3" id="KW-0804">Transcription</keyword>
<gene>
    <name evidence="5" type="ORF">NC998_01140</name>
</gene>
<dbReference type="RefSeq" id="WP_190431241.1">
    <property type="nucleotide sequence ID" value="NZ_JAMPKM010000001.1"/>
</dbReference>
<dbReference type="InterPro" id="IPR012318">
    <property type="entry name" value="HTH_CRP"/>
</dbReference>
<sequence length="247" mass="27544">MDSTSTRLPKGQQIQNRLLAKLPSQELELLRPHLEEIELTHGQPLILPYEPIPYIYFPTTALASLVTVLEDGATVESGSVGCEGVVGLPVFLDAGITPMQNMVQIPGQGIRVRSDIAKAAFDRRGDFYSLIHRYIHTLLVVASQSAACNRHHAIKMRLSRWLLMSSDGVGSEELALTQEFLATMLGVRRSGVTEAALQLQQEQLISYGRGKIRILDRKRLEASSCECYQMVKNEFARLLSLESDRPR</sequence>
<reference evidence="5 6" key="1">
    <citation type="submission" date="2022-04" db="EMBL/GenBank/DDBJ databases">
        <title>Positive selection, recombination, and allopatry shape intraspecific diversity of widespread and dominant cyanobacteria.</title>
        <authorList>
            <person name="Wei J."/>
            <person name="Shu W."/>
            <person name="Hu C."/>
        </authorList>
    </citation>
    <scope>NUCLEOTIDE SEQUENCE [LARGE SCALE GENOMIC DNA]</scope>
    <source>
        <strain evidence="5 6">GB2-A4</strain>
    </source>
</reference>
<dbReference type="SUPFAM" id="SSF46785">
    <property type="entry name" value="Winged helix' DNA-binding domain"/>
    <property type="match status" value="1"/>
</dbReference>
<dbReference type="SUPFAM" id="SSF51206">
    <property type="entry name" value="cAMP-binding domain-like"/>
    <property type="match status" value="1"/>
</dbReference>
<dbReference type="InterPro" id="IPR018490">
    <property type="entry name" value="cNMP-bd_dom_sf"/>
</dbReference>
<evidence type="ECO:0000256" key="1">
    <source>
        <dbReference type="ARBA" id="ARBA00023015"/>
    </source>
</evidence>